<keyword evidence="1" id="KW-0472">Membrane</keyword>
<proteinExistence type="predicted"/>
<keyword evidence="1" id="KW-1133">Transmembrane helix</keyword>
<gene>
    <name evidence="2" type="ORF">KC909_03220</name>
</gene>
<evidence type="ECO:0000313" key="3">
    <source>
        <dbReference type="Proteomes" id="UP000783287"/>
    </source>
</evidence>
<accession>A0A955L5B9</accession>
<reference evidence="2" key="1">
    <citation type="submission" date="2020-04" db="EMBL/GenBank/DDBJ databases">
        <authorList>
            <person name="Zhang T."/>
        </authorList>
    </citation>
    <scope>NUCLEOTIDE SEQUENCE</scope>
    <source>
        <strain evidence="2">HKST-UBA14</strain>
    </source>
</reference>
<sequence length="961" mass="100315">MLECAHFKNTVPTILFIIFTLMNKKLAIALIAILAIIALIIGSIALRNANNVTSERIVDGEVSESDLADELNVQITLPDGQVLNTTINTGENEAGTDGDVLGAVTTAGMWRVLVEDDALVVSPPADSITSEMIVDGTIQHEDLGDNIIQGNNIDSDTNININQVEANNGIFNTITVLSSSNLQGSVYNSLGVLNLNDDVSVGGTLSVNNDINTGGSLFVNGISTFMGNSYFNSPIYARDGITNDTGDLILNDNVVTTGSMTIDGDIIINGNSYHYGDETFNGDIIARDTIYNDLGNVIIDDHLNVTGDTDIAGELHVAGDADFDMNVNVDGNLDVWGDAQIEGVIYSATGNVVVDDGLRVTQNIYGQRDLIIARDGTFGRDVYVGDDLTVLDDGVIGDDFYVVGDSFLFQNTYIGLVPGSDVVLGGFNSVDITVLGEFTSDLVPDADLTYNLGTGSKRWNEIFAGTINTTNLVTDTLTVNSESFHYGPEHYYDTIDVAGSIDAQAFLFNSTGDLLIDDVVRTTGNVFLGNSSNDRVTIPGPISSGVAGAVLIQDNDGLLVERRDDGTDLFEVNGAGDIFAGVFSVNNSTANGPEAGPVASIYEVSIAGDLQVTGTIDPTAILFDPMNDGDTVIQINDAVAGTPTFTVDENGNIYTLGSTTTGNLDVTGDLDVDGNTTLDALTVDELATFNNNVDVVGDLDVDGNTTLDALTVDELATFNNNVDVVGDLDVDGATTLDGVTVDGLIVMNDNATINADLDVNGLITADNVVVNGQLSVTDLVVNGDADINRVDSHLIPLSDGTYRLGGPARQWRAIYAWNGIFSRDLTVGRDTYLGDGAGDVTTIVGSLIVNGNNIEGAIAGINSQIAALDTRVDALELRAEVTGGFASCAGSATNTTPVVCVINAPAGRTFQSVSVTAAGAGTNLKPSLTASPTGSSSVTVNIYGTAAGSSVTGVSYTAVLQ</sequence>
<name>A0A955L5B9_9BACT</name>
<comment type="caution">
    <text evidence="2">The sequence shown here is derived from an EMBL/GenBank/DDBJ whole genome shotgun (WGS) entry which is preliminary data.</text>
</comment>
<evidence type="ECO:0000256" key="1">
    <source>
        <dbReference type="SAM" id="Phobius"/>
    </source>
</evidence>
<reference evidence="2" key="2">
    <citation type="journal article" date="2021" name="Microbiome">
        <title>Successional dynamics and alternative stable states in a saline activated sludge microbial community over 9 years.</title>
        <authorList>
            <person name="Wang Y."/>
            <person name="Ye J."/>
            <person name="Ju F."/>
            <person name="Liu L."/>
            <person name="Boyd J.A."/>
            <person name="Deng Y."/>
            <person name="Parks D.H."/>
            <person name="Jiang X."/>
            <person name="Yin X."/>
            <person name="Woodcroft B.J."/>
            <person name="Tyson G.W."/>
            <person name="Hugenholtz P."/>
            <person name="Polz M.F."/>
            <person name="Zhang T."/>
        </authorList>
    </citation>
    <scope>NUCLEOTIDE SEQUENCE</scope>
    <source>
        <strain evidence="2">HKST-UBA14</strain>
    </source>
</reference>
<organism evidence="2 3">
    <name type="scientific">Candidatus Dojkabacteria bacterium</name>
    <dbReference type="NCBI Taxonomy" id="2099670"/>
    <lineage>
        <taxon>Bacteria</taxon>
        <taxon>Candidatus Dojkabacteria</taxon>
    </lineage>
</organism>
<dbReference type="Proteomes" id="UP000783287">
    <property type="component" value="Unassembled WGS sequence"/>
</dbReference>
<dbReference type="EMBL" id="JAGQLK010000058">
    <property type="protein sequence ID" value="MCA9383350.1"/>
    <property type="molecule type" value="Genomic_DNA"/>
</dbReference>
<feature type="transmembrane region" description="Helical" evidence="1">
    <location>
        <begin position="26"/>
        <end position="46"/>
    </location>
</feature>
<evidence type="ECO:0000313" key="2">
    <source>
        <dbReference type="EMBL" id="MCA9383350.1"/>
    </source>
</evidence>
<dbReference type="AlphaFoldDB" id="A0A955L5B9"/>
<protein>
    <submittedName>
        <fullName evidence="2">Uncharacterized protein</fullName>
    </submittedName>
</protein>
<keyword evidence="1" id="KW-0812">Transmembrane</keyword>